<protein>
    <submittedName>
        <fullName evidence="2">Uncharacterized protein</fullName>
    </submittedName>
</protein>
<accession>A0AA38STK4</accession>
<gene>
    <name evidence="2" type="ORF">OSB04_024420</name>
</gene>
<dbReference type="EMBL" id="JARYMX010000006">
    <property type="protein sequence ID" value="KAJ9544713.1"/>
    <property type="molecule type" value="Genomic_DNA"/>
</dbReference>
<evidence type="ECO:0000256" key="1">
    <source>
        <dbReference type="SAM" id="MobiDB-lite"/>
    </source>
</evidence>
<sequence>MDVALSTTLANPTLAVNRLQPSSVNDYRRRRDRFEEPVMAPHNGIHNRIICSSSESKKEEEDDPQERIDVVLQRILLSSKEESQQHSLFRSHCSAHKKVCNLVIDSRSCENLVSRKLVDYFNLPTQPHESPYSIGWTESDPLVRVTHTCRIPISIGKHYQDEVLCEVLDMDVCHILLGGSWQHDNGVTYISRDNVVLFRWGDRKIAMRGLNSFDERPHKKEEVLPNKVDGEDLLAVKEICNEPKNSAMDYKPAIVTETRVPKPDLGQAIKKTASEPEKNIPIQVESMVQELKEDDSKDTPKIPLFESASQVRLLLQKFERVHPKHTSPAKSDEDVFQVNSRTSSFQVGMTDTGRFQARPRPKAKSP</sequence>
<dbReference type="Proteomes" id="UP001172457">
    <property type="component" value="Chromosome 6"/>
</dbReference>
<dbReference type="InterPro" id="IPR021109">
    <property type="entry name" value="Peptidase_aspartic_dom_sf"/>
</dbReference>
<keyword evidence="3" id="KW-1185">Reference proteome</keyword>
<feature type="compositionally biased region" description="Polar residues" evidence="1">
    <location>
        <begin position="337"/>
        <end position="349"/>
    </location>
</feature>
<evidence type="ECO:0000313" key="2">
    <source>
        <dbReference type="EMBL" id="KAJ9544713.1"/>
    </source>
</evidence>
<name>A0AA38STK4_9ASTR</name>
<proteinExistence type="predicted"/>
<reference evidence="2" key="1">
    <citation type="submission" date="2023-03" db="EMBL/GenBank/DDBJ databases">
        <title>Chromosome-scale reference genome and RAD-based genetic map of yellow starthistle (Centaurea solstitialis) reveal putative structural variation and QTLs associated with invader traits.</title>
        <authorList>
            <person name="Reatini B."/>
            <person name="Cang F.A."/>
            <person name="Jiang Q."/>
            <person name="Mckibben M.T.W."/>
            <person name="Barker M.S."/>
            <person name="Rieseberg L.H."/>
            <person name="Dlugosch K.M."/>
        </authorList>
    </citation>
    <scope>NUCLEOTIDE SEQUENCE</scope>
    <source>
        <strain evidence="2">CAN-66</strain>
        <tissue evidence="2">Leaf</tissue>
    </source>
</reference>
<dbReference type="PANTHER" id="PTHR35046">
    <property type="entry name" value="ZINC KNUCKLE (CCHC-TYPE) FAMILY PROTEIN"/>
    <property type="match status" value="1"/>
</dbReference>
<dbReference type="Gene3D" id="2.40.70.10">
    <property type="entry name" value="Acid Proteases"/>
    <property type="match status" value="1"/>
</dbReference>
<dbReference type="PANTHER" id="PTHR35046:SF9">
    <property type="entry name" value="RNA-DIRECTED DNA POLYMERASE"/>
    <property type="match status" value="1"/>
</dbReference>
<dbReference type="AlphaFoldDB" id="A0AA38STK4"/>
<feature type="region of interest" description="Disordered" evidence="1">
    <location>
        <begin position="321"/>
        <end position="366"/>
    </location>
</feature>
<organism evidence="2 3">
    <name type="scientific">Centaurea solstitialis</name>
    <name type="common">yellow star-thistle</name>
    <dbReference type="NCBI Taxonomy" id="347529"/>
    <lineage>
        <taxon>Eukaryota</taxon>
        <taxon>Viridiplantae</taxon>
        <taxon>Streptophyta</taxon>
        <taxon>Embryophyta</taxon>
        <taxon>Tracheophyta</taxon>
        <taxon>Spermatophyta</taxon>
        <taxon>Magnoliopsida</taxon>
        <taxon>eudicotyledons</taxon>
        <taxon>Gunneridae</taxon>
        <taxon>Pentapetalae</taxon>
        <taxon>asterids</taxon>
        <taxon>campanulids</taxon>
        <taxon>Asterales</taxon>
        <taxon>Asteraceae</taxon>
        <taxon>Carduoideae</taxon>
        <taxon>Cardueae</taxon>
        <taxon>Centaureinae</taxon>
        <taxon>Centaurea</taxon>
    </lineage>
</organism>
<dbReference type="CDD" id="cd00303">
    <property type="entry name" value="retropepsin_like"/>
    <property type="match status" value="1"/>
</dbReference>
<evidence type="ECO:0000313" key="3">
    <source>
        <dbReference type="Proteomes" id="UP001172457"/>
    </source>
</evidence>
<feature type="compositionally biased region" description="Basic residues" evidence="1">
    <location>
        <begin position="357"/>
        <end position="366"/>
    </location>
</feature>
<comment type="caution">
    <text evidence="2">The sequence shown here is derived from an EMBL/GenBank/DDBJ whole genome shotgun (WGS) entry which is preliminary data.</text>
</comment>